<keyword evidence="1" id="KW-0812">Transmembrane</keyword>
<evidence type="ECO:0000256" key="1">
    <source>
        <dbReference type="SAM" id="Phobius"/>
    </source>
</evidence>
<protein>
    <recommendedName>
        <fullName evidence="4">DUF5658 domain-containing protein</fullName>
    </recommendedName>
</protein>
<proteinExistence type="predicted"/>
<evidence type="ECO:0000313" key="3">
    <source>
        <dbReference type="Proteomes" id="UP001595921"/>
    </source>
</evidence>
<dbReference type="EMBL" id="JBHSDS010000006">
    <property type="protein sequence ID" value="MFC4358542.1"/>
    <property type="molecule type" value="Genomic_DNA"/>
</dbReference>
<evidence type="ECO:0008006" key="4">
    <source>
        <dbReference type="Google" id="ProtNLM"/>
    </source>
</evidence>
<gene>
    <name evidence="2" type="ORF">ACFO0N_11380</name>
</gene>
<keyword evidence="3" id="KW-1185">Reference proteome</keyword>
<feature type="transmembrane region" description="Helical" evidence="1">
    <location>
        <begin position="162"/>
        <end position="179"/>
    </location>
</feature>
<organism evidence="2 3">
    <name type="scientific">Halobium salinum</name>
    <dbReference type="NCBI Taxonomy" id="1364940"/>
    <lineage>
        <taxon>Archaea</taxon>
        <taxon>Methanobacteriati</taxon>
        <taxon>Methanobacteriota</taxon>
        <taxon>Stenosarchaea group</taxon>
        <taxon>Halobacteria</taxon>
        <taxon>Halobacteriales</taxon>
        <taxon>Haloferacaceae</taxon>
        <taxon>Halobium</taxon>
    </lineage>
</organism>
<sequence length="180" mass="19043">METDSHTASGVRSSRRRPRPWPVRRIGLANLLVVVAALGDVLTTYVILTTPRSEGNVVLNALARRGVGVAMFAFVGFCLVLVGVALLERGWLSDVAGTYVLLAMGFSTVNNAVAFATGVVPLSHLFADPATAIAYGFPLCGLALGTWRAYRRRGTLPWREVLSVSAAVVAAVVALPILLA</sequence>
<name>A0ABD5PD16_9EURY</name>
<comment type="caution">
    <text evidence="2">The sequence shown here is derived from an EMBL/GenBank/DDBJ whole genome shotgun (WGS) entry which is preliminary data.</text>
</comment>
<reference evidence="2 3" key="1">
    <citation type="journal article" date="2019" name="Int. J. Syst. Evol. Microbiol.">
        <title>The Global Catalogue of Microorganisms (GCM) 10K type strain sequencing project: providing services to taxonomists for standard genome sequencing and annotation.</title>
        <authorList>
            <consortium name="The Broad Institute Genomics Platform"/>
            <consortium name="The Broad Institute Genome Sequencing Center for Infectious Disease"/>
            <person name="Wu L."/>
            <person name="Ma J."/>
        </authorList>
    </citation>
    <scope>NUCLEOTIDE SEQUENCE [LARGE SCALE GENOMIC DNA]</scope>
    <source>
        <strain evidence="2 3">CGMCC 1.12553</strain>
    </source>
</reference>
<feature type="transmembrane region" description="Helical" evidence="1">
    <location>
        <begin position="26"/>
        <end position="48"/>
    </location>
</feature>
<dbReference type="Proteomes" id="UP001595921">
    <property type="component" value="Unassembled WGS sequence"/>
</dbReference>
<accession>A0ABD5PD16</accession>
<dbReference type="RefSeq" id="WP_267623702.1">
    <property type="nucleotide sequence ID" value="NZ_JAODIW010000008.1"/>
</dbReference>
<evidence type="ECO:0000313" key="2">
    <source>
        <dbReference type="EMBL" id="MFC4358542.1"/>
    </source>
</evidence>
<feature type="transmembrane region" description="Helical" evidence="1">
    <location>
        <begin position="68"/>
        <end position="87"/>
    </location>
</feature>
<keyword evidence="1" id="KW-0472">Membrane</keyword>
<dbReference type="AlphaFoldDB" id="A0ABD5PD16"/>
<feature type="transmembrane region" description="Helical" evidence="1">
    <location>
        <begin position="132"/>
        <end position="150"/>
    </location>
</feature>
<feature type="transmembrane region" description="Helical" evidence="1">
    <location>
        <begin position="99"/>
        <end position="120"/>
    </location>
</feature>
<keyword evidence="1" id="KW-1133">Transmembrane helix</keyword>